<dbReference type="InterPro" id="IPR024079">
    <property type="entry name" value="MetalloPept_cat_dom_sf"/>
</dbReference>
<dbReference type="PANTHER" id="PTHR45661:SF3">
    <property type="entry name" value="IG-LIKE DOMAIN-CONTAINING PROTEIN"/>
    <property type="match status" value="1"/>
</dbReference>
<dbReference type="InterPro" id="IPR024361">
    <property type="entry name" value="BACON"/>
</dbReference>
<name>A0A9D2GX29_9BACE</name>
<dbReference type="InterPro" id="IPR025049">
    <property type="entry name" value="Mfa-like_1"/>
</dbReference>
<dbReference type="CDD" id="cd13121">
    <property type="entry name" value="BF2867_like_C"/>
    <property type="match status" value="1"/>
</dbReference>
<dbReference type="Gene3D" id="2.60.40.2620">
    <property type="entry name" value="Fimbrillin-like"/>
    <property type="match status" value="1"/>
</dbReference>
<dbReference type="InterPro" id="IPR042278">
    <property type="entry name" value="Mfa-like_1_N"/>
</dbReference>
<dbReference type="InterPro" id="IPR032675">
    <property type="entry name" value="LRR_dom_sf"/>
</dbReference>
<accession>A0A9D2GX29</accession>
<dbReference type="AlphaFoldDB" id="A0A9D2GX29"/>
<dbReference type="Proteomes" id="UP000824108">
    <property type="component" value="Unassembled WGS sequence"/>
</dbReference>
<dbReference type="InterPro" id="IPR053139">
    <property type="entry name" value="Surface_bspA-like"/>
</dbReference>
<dbReference type="SUPFAM" id="SSF52058">
    <property type="entry name" value="L domain-like"/>
    <property type="match status" value="1"/>
</dbReference>
<dbReference type="Pfam" id="PF13306">
    <property type="entry name" value="LRR_5"/>
    <property type="match status" value="2"/>
</dbReference>
<evidence type="ECO:0000313" key="2">
    <source>
        <dbReference type="Proteomes" id="UP000824108"/>
    </source>
</evidence>
<dbReference type="Gene3D" id="2.60.40.10">
    <property type="entry name" value="Immunoglobulins"/>
    <property type="match status" value="1"/>
</dbReference>
<gene>
    <name evidence="1" type="ORF">H9807_05520</name>
</gene>
<comment type="caution">
    <text evidence="1">The sequence shown here is derived from an EMBL/GenBank/DDBJ whole genome shotgun (WGS) entry which is preliminary data.</text>
</comment>
<dbReference type="Gene3D" id="3.80.10.10">
    <property type="entry name" value="Ribonuclease Inhibitor"/>
    <property type="match status" value="2"/>
</dbReference>
<dbReference type="GO" id="GO:0008237">
    <property type="term" value="F:metallopeptidase activity"/>
    <property type="evidence" value="ECO:0007669"/>
    <property type="project" value="InterPro"/>
</dbReference>
<dbReference type="PROSITE" id="PS51257">
    <property type="entry name" value="PROKAR_LIPOPROTEIN"/>
    <property type="match status" value="1"/>
</dbReference>
<dbReference type="InterPro" id="IPR026906">
    <property type="entry name" value="LRR_5"/>
</dbReference>
<proteinExistence type="predicted"/>
<dbReference type="CDD" id="cd14948">
    <property type="entry name" value="BACON"/>
    <property type="match status" value="1"/>
</dbReference>
<reference evidence="1" key="2">
    <citation type="submission" date="2021-04" db="EMBL/GenBank/DDBJ databases">
        <authorList>
            <person name="Gilroy R."/>
        </authorList>
    </citation>
    <scope>NUCLEOTIDE SEQUENCE</scope>
    <source>
        <strain evidence="1">CHK118-2852</strain>
    </source>
</reference>
<evidence type="ECO:0000313" key="1">
    <source>
        <dbReference type="EMBL" id="HIZ91558.1"/>
    </source>
</evidence>
<protein>
    <submittedName>
        <fullName evidence="1">Leucine-rich repeat protein</fullName>
    </submittedName>
</protein>
<sequence length="1164" mass="128529">MKNSIHNILVALTATIILSACNDDSFGSYGSQGDSAYPIVLSGEIEQVAVTRVNDNGFCDGDEMGVYIVDYQGTTPGTLQNSGNRGNNVKHTFDEAAYKWNSAYDVYWKDEHTHIDIYGYYPFSSPEDVNAYPFEVQKDQSTAATSSEMGGYEASDFLWGKAADVAPTEKVIRLPMRHRMSSPRITLAEGEGFAEGEWAGLEKQVLVRNTRRSAVINLADGSVTATGDIPQTGTIPYVKDDVFRAIVVPQTVPAGTILFTITVNGVVYDFKKEEAFTYTSGKMHNFTIQVNKKEATGEFTFTLIGESITAWENDDVSHDATMKEYIVINSTAGHLKDSITAAKKDYRKLQNLKITGEINAQDFYFMRDSMDILNSLNLKEVIIRGGEQTLTGGSMGNYSHNNYEMPYEAMRYKTSLLNLVLPDKLTKIGIAAFADCQNLTGSLIIPEGVTSIEAGAFYNCKSLTGTLSLPNTVTSIGDGWDLWWYGGTFGYCGFTCELILPTNLEYIGTTCFAECTNLYGSLHLPDKLKSIEPGAFHNCRNLTGSLTIPQEVTAIPETAFASCGFDGTLTLHDGIVTIGEAAFQDTHFKGELTLPKDLVVLSNNVFCGCDFSGKLKLPQGLRTIGSNVFGSYSSGSNWRLMGTLEIPEGVLSIGQGAFYNCWGLEGIILPESLESIQNEAFYQCYGIGSIVCKGAIPPHVQAGAFDGIAKDNFTLEVPESAIQQYQAAVGWSDFKRIAAHRELVCRPSIANAINTECTRTLVVDAEGDWMVESLPDWCSLSQNEGSKKTEVTLTIHQMSSGSATRTGEIVFKLKDQDYRHTCTVSQYDYTYAEDEVITLQTATQGNRGGINLVFLGDGYDAKDISEGKYMQDMQDQVENFFGIEPYKTYRNYFNVYTAIAVSPETGIGTINTIRYAKFETTYTGGVGLRCDYDAAFEYALKMPTVTADNLKESLIIMVPNSTDYGGICQMWEDGSAIAFCPLSTYGYPLDTRGVIQHEAGGHGFGKLGDEYIYHNEFIDFCQCTCCGHVDAIKWAQSLGWYANLSLSGKIHEVPWSQLIFDEKYSDFVDIFEGGYMHSRGVFRSEQNSCMNNDIPYYSTISRMAIVKRIKQYAGETFTYEDFKAKDVVSSDALTRSTDDLRYSRSSAHNFQLPPKIHKGSPLDK</sequence>
<dbReference type="InterPro" id="IPR019026">
    <property type="entry name" value="Peptidase_M64_IgA"/>
</dbReference>
<reference evidence="1" key="1">
    <citation type="journal article" date="2021" name="PeerJ">
        <title>Extensive microbial diversity within the chicken gut microbiome revealed by metagenomics and culture.</title>
        <authorList>
            <person name="Gilroy R."/>
            <person name="Ravi A."/>
            <person name="Getino M."/>
            <person name="Pursley I."/>
            <person name="Horton D.L."/>
            <person name="Alikhan N.F."/>
            <person name="Baker D."/>
            <person name="Gharbi K."/>
            <person name="Hall N."/>
            <person name="Watson M."/>
            <person name="Adriaenssens E.M."/>
            <person name="Foster-Nyarko E."/>
            <person name="Jarju S."/>
            <person name="Secka A."/>
            <person name="Antonio M."/>
            <person name="Oren A."/>
            <person name="Chaudhuri R.R."/>
            <person name="La Ragione R."/>
            <person name="Hildebrand F."/>
            <person name="Pallen M.J."/>
        </authorList>
    </citation>
    <scope>NUCLEOTIDE SEQUENCE</scope>
    <source>
        <strain evidence="1">CHK118-2852</strain>
    </source>
</reference>
<dbReference type="CDD" id="cd13120">
    <property type="entry name" value="BF2867_like_N"/>
    <property type="match status" value="1"/>
</dbReference>
<dbReference type="Gene3D" id="2.60.40.2630">
    <property type="match status" value="1"/>
</dbReference>
<dbReference type="Gene3D" id="3.40.390.10">
    <property type="entry name" value="Collagenase (Catalytic Domain)"/>
    <property type="match status" value="1"/>
</dbReference>
<dbReference type="Pfam" id="PF13149">
    <property type="entry name" value="Mfa_like_1"/>
    <property type="match status" value="1"/>
</dbReference>
<dbReference type="PANTHER" id="PTHR45661">
    <property type="entry name" value="SURFACE ANTIGEN"/>
    <property type="match status" value="1"/>
</dbReference>
<dbReference type="Pfam" id="PF09471">
    <property type="entry name" value="Peptidase_M64"/>
    <property type="match status" value="1"/>
</dbReference>
<dbReference type="InterPro" id="IPR013783">
    <property type="entry name" value="Ig-like_fold"/>
</dbReference>
<organism evidence="1 2">
    <name type="scientific">Candidatus Bacteroides merdavium</name>
    <dbReference type="NCBI Taxonomy" id="2838472"/>
    <lineage>
        <taxon>Bacteria</taxon>
        <taxon>Pseudomonadati</taxon>
        <taxon>Bacteroidota</taxon>
        <taxon>Bacteroidia</taxon>
        <taxon>Bacteroidales</taxon>
        <taxon>Bacteroidaceae</taxon>
        <taxon>Bacteroides</taxon>
    </lineage>
</organism>
<dbReference type="EMBL" id="DXAV01000047">
    <property type="protein sequence ID" value="HIZ91558.1"/>
    <property type="molecule type" value="Genomic_DNA"/>
</dbReference>